<reference evidence="2 3" key="1">
    <citation type="submission" date="2016-10" db="EMBL/GenBank/DDBJ databases">
        <authorList>
            <person name="Varghese N."/>
            <person name="Submissions S."/>
        </authorList>
    </citation>
    <scope>NUCLEOTIDE SEQUENCE [LARGE SCALE GENOMIC DNA]</scope>
    <source>
        <strain evidence="2 3">CGMCC 1.10941</strain>
    </source>
</reference>
<keyword evidence="1" id="KW-0472">Membrane</keyword>
<organism evidence="2 3">
    <name type="scientific">Chryseobacterium taihuense</name>
    <dbReference type="NCBI Taxonomy" id="1141221"/>
    <lineage>
        <taxon>Bacteria</taxon>
        <taxon>Pseudomonadati</taxon>
        <taxon>Bacteroidota</taxon>
        <taxon>Flavobacteriia</taxon>
        <taxon>Flavobacteriales</taxon>
        <taxon>Weeksellaceae</taxon>
        <taxon>Chryseobacterium group</taxon>
        <taxon>Chryseobacterium</taxon>
    </lineage>
</organism>
<name>A0ABY0QTB2_9FLAO</name>
<keyword evidence="3" id="KW-1185">Reference proteome</keyword>
<proteinExistence type="predicted"/>
<evidence type="ECO:0000313" key="3">
    <source>
        <dbReference type="Proteomes" id="UP000199242"/>
    </source>
</evidence>
<dbReference type="Proteomes" id="UP000199242">
    <property type="component" value="Unassembled WGS sequence"/>
</dbReference>
<keyword evidence="1" id="KW-1133">Transmembrane helix</keyword>
<evidence type="ECO:0000313" key="2">
    <source>
        <dbReference type="EMBL" id="SDL80400.1"/>
    </source>
</evidence>
<accession>A0ABY0QTB2</accession>
<comment type="caution">
    <text evidence="2">The sequence shown here is derived from an EMBL/GenBank/DDBJ whole genome shotgun (WGS) entry which is preliminary data.</text>
</comment>
<feature type="transmembrane region" description="Helical" evidence="1">
    <location>
        <begin position="6"/>
        <end position="26"/>
    </location>
</feature>
<keyword evidence="1" id="KW-0812">Transmembrane</keyword>
<protein>
    <submittedName>
        <fullName evidence="2">Uncharacterized protein</fullName>
    </submittedName>
</protein>
<gene>
    <name evidence="2" type="ORF">SAMN05216273_106171</name>
</gene>
<dbReference type="EMBL" id="FNHD01000006">
    <property type="protein sequence ID" value="SDL80400.1"/>
    <property type="molecule type" value="Genomic_DNA"/>
</dbReference>
<evidence type="ECO:0000256" key="1">
    <source>
        <dbReference type="SAM" id="Phobius"/>
    </source>
</evidence>
<sequence>MSDTFFGFFAKNFGFLILNACSFALMQKNQKIKTENSTKLLNHFLKFPNSHGKTIASSFQNLSRASNSGNFLTEMIQKFLTSPFSKSIIVKQTLYFHSKSRRVTFFQKKQVVSYLNFKCCCCCAPDLNGALFWWLSLSKLPKKAGVKAK</sequence>